<dbReference type="Pfam" id="PF01497">
    <property type="entry name" value="Peripla_BP_2"/>
    <property type="match status" value="1"/>
</dbReference>
<evidence type="ECO:0000259" key="2">
    <source>
        <dbReference type="PROSITE" id="PS50983"/>
    </source>
</evidence>
<feature type="domain" description="Fe/B12 periplasmic-binding" evidence="2">
    <location>
        <begin position="60"/>
        <end position="310"/>
    </location>
</feature>
<sequence length="312" mass="34274">MANLGRKQIHHEDRKTGRRTIDQSPLTPWWSFCLRRESFFRILVCLLFAVLPLNAAHPQRVVSQAVGTDELLLALADPGQIAALSHISHDPQFSPVAAEARRFPALKDSDAESVLRFRPDLVLAASFTRPETLALLRRAGVRLVVLDRYDTLEDIYASLRVLGRELGQEARAETVIAQCRARTGALAARLSGVKPVRVISAGVYPFTSGAGTTFQDLCDHAGALNVATEAGLKGHAPTPSEKLLVWNIEVLVASGDERIRGRLAEIPHYRALPAFKAGRVVIIPGPMMSSISHHRIAAYEALARALHPERFR</sequence>
<feature type="region of interest" description="Disordered" evidence="1">
    <location>
        <begin position="1"/>
        <end position="20"/>
    </location>
</feature>
<dbReference type="InterPro" id="IPR050902">
    <property type="entry name" value="ABC_Transporter_SBP"/>
</dbReference>
<dbReference type="Proteomes" id="UP000709959">
    <property type="component" value="Unassembled WGS sequence"/>
</dbReference>
<gene>
    <name evidence="3" type="ORF">IPN91_05265</name>
</gene>
<dbReference type="PANTHER" id="PTHR30535">
    <property type="entry name" value="VITAMIN B12-BINDING PROTEIN"/>
    <property type="match status" value="1"/>
</dbReference>
<dbReference type="AlphaFoldDB" id="A0A936F0T1"/>
<dbReference type="Gene3D" id="3.40.50.1980">
    <property type="entry name" value="Nitrogenase molybdenum iron protein domain"/>
    <property type="match status" value="2"/>
</dbReference>
<reference evidence="3 4" key="1">
    <citation type="submission" date="2020-10" db="EMBL/GenBank/DDBJ databases">
        <title>Connecting structure to function with the recovery of over 1000 high-quality activated sludge metagenome-assembled genomes encoding full-length rRNA genes using long-read sequencing.</title>
        <authorList>
            <person name="Singleton C.M."/>
            <person name="Petriglieri F."/>
            <person name="Kristensen J.M."/>
            <person name="Kirkegaard R.H."/>
            <person name="Michaelsen T.Y."/>
            <person name="Andersen M.H."/>
            <person name="Karst S.M."/>
            <person name="Dueholm M.S."/>
            <person name="Nielsen P.H."/>
            <person name="Albertsen M."/>
        </authorList>
    </citation>
    <scope>NUCLEOTIDE SEQUENCE [LARGE SCALE GENOMIC DNA]</scope>
    <source>
        <strain evidence="3">OdNE_18-Q3-R46-58_MAXAC.008</strain>
    </source>
</reference>
<dbReference type="PANTHER" id="PTHR30535:SF34">
    <property type="entry name" value="MOLYBDATE-BINDING PROTEIN MOLA"/>
    <property type="match status" value="1"/>
</dbReference>
<evidence type="ECO:0000313" key="3">
    <source>
        <dbReference type="EMBL" id="MBK8572052.1"/>
    </source>
</evidence>
<comment type="caution">
    <text evidence="3">The sequence shown here is derived from an EMBL/GenBank/DDBJ whole genome shotgun (WGS) entry which is preliminary data.</text>
</comment>
<name>A0A936F0T1_9BACT</name>
<feature type="compositionally biased region" description="Basic and acidic residues" evidence="1">
    <location>
        <begin position="10"/>
        <end position="20"/>
    </location>
</feature>
<proteinExistence type="predicted"/>
<evidence type="ECO:0000256" key="1">
    <source>
        <dbReference type="SAM" id="MobiDB-lite"/>
    </source>
</evidence>
<dbReference type="SUPFAM" id="SSF53807">
    <property type="entry name" value="Helical backbone' metal receptor"/>
    <property type="match status" value="1"/>
</dbReference>
<organism evidence="3 4">
    <name type="scientific">Candidatus Geothrix odensensis</name>
    <dbReference type="NCBI Taxonomy" id="2954440"/>
    <lineage>
        <taxon>Bacteria</taxon>
        <taxon>Pseudomonadati</taxon>
        <taxon>Acidobacteriota</taxon>
        <taxon>Holophagae</taxon>
        <taxon>Holophagales</taxon>
        <taxon>Holophagaceae</taxon>
        <taxon>Geothrix</taxon>
    </lineage>
</organism>
<accession>A0A936F0T1</accession>
<protein>
    <submittedName>
        <fullName evidence="3">ABC transporter substrate-binding protein</fullName>
    </submittedName>
</protein>
<dbReference type="InterPro" id="IPR002491">
    <property type="entry name" value="ABC_transptr_periplasmic_BD"/>
</dbReference>
<dbReference type="PROSITE" id="PS50983">
    <property type="entry name" value="FE_B12_PBP"/>
    <property type="match status" value="1"/>
</dbReference>
<evidence type="ECO:0000313" key="4">
    <source>
        <dbReference type="Proteomes" id="UP000709959"/>
    </source>
</evidence>
<dbReference type="EMBL" id="JADKCH010000003">
    <property type="protein sequence ID" value="MBK8572052.1"/>
    <property type="molecule type" value="Genomic_DNA"/>
</dbReference>